<comment type="caution">
    <text evidence="3">The sequence shown here is derived from an EMBL/GenBank/DDBJ whole genome shotgun (WGS) entry which is preliminary data.</text>
</comment>
<dbReference type="Pfam" id="PF00078">
    <property type="entry name" value="RVT_1"/>
    <property type="match status" value="1"/>
</dbReference>
<dbReference type="Pfam" id="PF13966">
    <property type="entry name" value="zf-RVT"/>
    <property type="match status" value="1"/>
</dbReference>
<accession>A0AAV9BLB4</accession>
<reference evidence="3" key="1">
    <citation type="journal article" date="2023" name="Nat. Commun.">
        <title>Diploid and tetraploid genomes of Acorus and the evolution of monocots.</title>
        <authorList>
            <person name="Ma L."/>
            <person name="Liu K.W."/>
            <person name="Li Z."/>
            <person name="Hsiao Y.Y."/>
            <person name="Qi Y."/>
            <person name="Fu T."/>
            <person name="Tang G.D."/>
            <person name="Zhang D."/>
            <person name="Sun W.H."/>
            <person name="Liu D.K."/>
            <person name="Li Y."/>
            <person name="Chen G.Z."/>
            <person name="Liu X.D."/>
            <person name="Liao X.Y."/>
            <person name="Jiang Y.T."/>
            <person name="Yu X."/>
            <person name="Hao Y."/>
            <person name="Huang J."/>
            <person name="Zhao X.W."/>
            <person name="Ke S."/>
            <person name="Chen Y.Y."/>
            <person name="Wu W.L."/>
            <person name="Hsu J.L."/>
            <person name="Lin Y.F."/>
            <person name="Huang M.D."/>
            <person name="Li C.Y."/>
            <person name="Huang L."/>
            <person name="Wang Z.W."/>
            <person name="Zhao X."/>
            <person name="Zhong W.Y."/>
            <person name="Peng D.H."/>
            <person name="Ahmad S."/>
            <person name="Lan S."/>
            <person name="Zhang J.S."/>
            <person name="Tsai W.C."/>
            <person name="Van de Peer Y."/>
            <person name="Liu Z.J."/>
        </authorList>
    </citation>
    <scope>NUCLEOTIDE SEQUENCE</scope>
    <source>
        <strain evidence="3">SCP</strain>
    </source>
</reference>
<dbReference type="AlphaFoldDB" id="A0AAV9BLB4"/>
<reference evidence="3" key="2">
    <citation type="submission" date="2023-06" db="EMBL/GenBank/DDBJ databases">
        <authorList>
            <person name="Ma L."/>
            <person name="Liu K.-W."/>
            <person name="Li Z."/>
            <person name="Hsiao Y.-Y."/>
            <person name="Qi Y."/>
            <person name="Fu T."/>
            <person name="Tang G."/>
            <person name="Zhang D."/>
            <person name="Sun W.-H."/>
            <person name="Liu D.-K."/>
            <person name="Li Y."/>
            <person name="Chen G.-Z."/>
            <person name="Liu X.-D."/>
            <person name="Liao X.-Y."/>
            <person name="Jiang Y.-T."/>
            <person name="Yu X."/>
            <person name="Hao Y."/>
            <person name="Huang J."/>
            <person name="Zhao X.-W."/>
            <person name="Ke S."/>
            <person name="Chen Y.-Y."/>
            <person name="Wu W.-L."/>
            <person name="Hsu J.-L."/>
            <person name="Lin Y.-F."/>
            <person name="Huang M.-D."/>
            <person name="Li C.-Y."/>
            <person name="Huang L."/>
            <person name="Wang Z.-W."/>
            <person name="Zhao X."/>
            <person name="Zhong W.-Y."/>
            <person name="Peng D.-H."/>
            <person name="Ahmad S."/>
            <person name="Lan S."/>
            <person name="Zhang J.-S."/>
            <person name="Tsai W.-C."/>
            <person name="Van De Peer Y."/>
            <person name="Liu Z.-J."/>
        </authorList>
    </citation>
    <scope>NUCLEOTIDE SEQUENCE</scope>
    <source>
        <strain evidence="3">SCP</strain>
        <tissue evidence="3">Leaves</tissue>
    </source>
</reference>
<dbReference type="InterPro" id="IPR026960">
    <property type="entry name" value="RVT-Znf"/>
</dbReference>
<dbReference type="Proteomes" id="UP001179952">
    <property type="component" value="Unassembled WGS sequence"/>
</dbReference>
<dbReference type="PANTHER" id="PTHR33116">
    <property type="entry name" value="REVERSE TRANSCRIPTASE ZINC-BINDING DOMAIN-CONTAINING PROTEIN-RELATED-RELATED"/>
    <property type="match status" value="1"/>
</dbReference>
<evidence type="ECO:0000313" key="4">
    <source>
        <dbReference type="Proteomes" id="UP001179952"/>
    </source>
</evidence>
<evidence type="ECO:0000259" key="1">
    <source>
        <dbReference type="Pfam" id="PF00078"/>
    </source>
</evidence>
<feature type="domain" description="Reverse transcriptase" evidence="1">
    <location>
        <begin position="23"/>
        <end position="128"/>
    </location>
</feature>
<sequence length="624" mass="71924">MFDEFYRGSCGIGCLNSAFLALIPKKEGAQVVGDFRPISLVNGAYKMVAMVLANRLKPTSGFMIEENQSAFIPGWILHDGFMVAQELISTPHRDKQSGVVIKLDFSKAYDNVRWDFLLHLLACHGLRINFHKNSMLGIHVDERKLAILAGIFGCRVQHFPTRLLGLPLHLGKLRKVDWNPLVDKLERRLEGWKGKILRIGGRLVLLQAVLSYLPVFFLSIFKVPEGILQKLEGIRCRFYSSGTHGDSRKSHMVCWDLVCCMKRMGGAGVLNLGDFNKALLSKWRWMSNRDLLWCRLLEVRFRCGDPRNHFPVVSPRISFTWRNILSYTEGFMDAIFWRVGDGCSTSFWHDVWLGDCALKERFTELFKLSRDRDGTVANHWCPGAPHGVWNIRLQRNSGGAAADLLPDLLRELYSVVLVDSVSDLVFWRPQPRLTFTTRGYYDWWCRDRPVFEATASKALEIWKPKIPLKVHIFLWKMYQERLLTKVYRGKWASVEGSTCSLCEAGEETLIHLFLECTVGRELWRRLKELTGMEDNNLTLNALWEAGKKLRRKEDRSAAGKISQSFIPVVSWTIWLARNHRIFRGSRVYMENLWESVLNYIKTWGIVCAGASRVMYIGRKIKIEE</sequence>
<evidence type="ECO:0000313" key="3">
    <source>
        <dbReference type="EMBL" id="KAK1277454.1"/>
    </source>
</evidence>
<organism evidence="3 4">
    <name type="scientific">Acorus gramineus</name>
    <name type="common">Dwarf sweet flag</name>
    <dbReference type="NCBI Taxonomy" id="55184"/>
    <lineage>
        <taxon>Eukaryota</taxon>
        <taxon>Viridiplantae</taxon>
        <taxon>Streptophyta</taxon>
        <taxon>Embryophyta</taxon>
        <taxon>Tracheophyta</taxon>
        <taxon>Spermatophyta</taxon>
        <taxon>Magnoliopsida</taxon>
        <taxon>Liliopsida</taxon>
        <taxon>Acoraceae</taxon>
        <taxon>Acorus</taxon>
    </lineage>
</organism>
<dbReference type="EMBL" id="JAUJYN010000002">
    <property type="protein sequence ID" value="KAK1277454.1"/>
    <property type="molecule type" value="Genomic_DNA"/>
</dbReference>
<name>A0AAV9BLB4_ACOGR</name>
<protein>
    <recommendedName>
        <fullName evidence="5">Reverse transcriptase</fullName>
    </recommendedName>
</protein>
<dbReference type="PANTHER" id="PTHR33116:SF78">
    <property type="entry name" value="OS12G0587133 PROTEIN"/>
    <property type="match status" value="1"/>
</dbReference>
<dbReference type="InterPro" id="IPR000477">
    <property type="entry name" value="RT_dom"/>
</dbReference>
<keyword evidence="4" id="KW-1185">Reference proteome</keyword>
<evidence type="ECO:0000259" key="2">
    <source>
        <dbReference type="Pfam" id="PF13966"/>
    </source>
</evidence>
<feature type="domain" description="Reverse transcriptase zinc-binding" evidence="2">
    <location>
        <begin position="436"/>
        <end position="523"/>
    </location>
</feature>
<proteinExistence type="predicted"/>
<evidence type="ECO:0008006" key="5">
    <source>
        <dbReference type="Google" id="ProtNLM"/>
    </source>
</evidence>
<gene>
    <name evidence="3" type="ORF">QJS04_geneDACA016871</name>
</gene>